<gene>
    <name evidence="2" type="ORF">DI603_19895</name>
</gene>
<feature type="region of interest" description="Disordered" evidence="1">
    <location>
        <begin position="1"/>
        <end position="21"/>
    </location>
</feature>
<proteinExistence type="predicted"/>
<dbReference type="Proteomes" id="UP000249633">
    <property type="component" value="Unassembled WGS sequence"/>
</dbReference>
<reference evidence="2 3" key="1">
    <citation type="submission" date="2017-08" db="EMBL/GenBank/DDBJ databases">
        <title>Infants hospitalized years apart are colonized by the same room-sourced microbial strains.</title>
        <authorList>
            <person name="Brooks B."/>
            <person name="Olm M.R."/>
            <person name="Firek B.A."/>
            <person name="Baker R."/>
            <person name="Thomas B.C."/>
            <person name="Morowitz M.J."/>
            <person name="Banfield J.F."/>
        </authorList>
    </citation>
    <scope>NUCLEOTIDE SEQUENCE [LARGE SCALE GENOMIC DNA]</scope>
    <source>
        <strain evidence="2">S2_012_000_R2_81</strain>
    </source>
</reference>
<protein>
    <submittedName>
        <fullName evidence="2">Uncharacterized protein</fullName>
    </submittedName>
</protein>
<accession>A0A2W5FAZ3</accession>
<evidence type="ECO:0000256" key="1">
    <source>
        <dbReference type="SAM" id="MobiDB-lite"/>
    </source>
</evidence>
<dbReference type="AlphaFoldDB" id="A0A2W5FAZ3"/>
<evidence type="ECO:0000313" key="2">
    <source>
        <dbReference type="EMBL" id="PZP28212.1"/>
    </source>
</evidence>
<evidence type="ECO:0000313" key="3">
    <source>
        <dbReference type="Proteomes" id="UP000249633"/>
    </source>
</evidence>
<sequence length="206" mass="22136">MSKGGHQGPSARPPGGLDQDDLLQGLRGLTLSLHAVLADLPGGALPARRLRAILGDFDGLLAMVEPEVPEPDLREGPRELALRLCRSAQARHGPGAPRLALRLRGEGRGQAASPRASRLLSELLQLWLQPQPGPARAGVLAVDLWWLEPVLFVSVRGAAERLGWAMADDWQPRLAALGAHLHLQPLRGGRALLTLALPAAQAYRRR</sequence>
<dbReference type="EMBL" id="QFOD01000024">
    <property type="protein sequence ID" value="PZP28212.1"/>
    <property type="molecule type" value="Genomic_DNA"/>
</dbReference>
<comment type="caution">
    <text evidence="2">The sequence shown here is derived from an EMBL/GenBank/DDBJ whole genome shotgun (WGS) entry which is preliminary data.</text>
</comment>
<organism evidence="2 3">
    <name type="scientific">Roseateles depolymerans</name>
    <dbReference type="NCBI Taxonomy" id="76731"/>
    <lineage>
        <taxon>Bacteria</taxon>
        <taxon>Pseudomonadati</taxon>
        <taxon>Pseudomonadota</taxon>
        <taxon>Betaproteobacteria</taxon>
        <taxon>Burkholderiales</taxon>
        <taxon>Sphaerotilaceae</taxon>
        <taxon>Roseateles</taxon>
    </lineage>
</organism>
<name>A0A2W5FAZ3_9BURK</name>